<dbReference type="SUPFAM" id="SSF47413">
    <property type="entry name" value="lambda repressor-like DNA-binding domains"/>
    <property type="match status" value="1"/>
</dbReference>
<dbReference type="InterPro" id="IPR010982">
    <property type="entry name" value="Lambda_DNA-bd_dom_sf"/>
</dbReference>
<evidence type="ECO:0000259" key="1">
    <source>
        <dbReference type="PROSITE" id="PS50943"/>
    </source>
</evidence>
<gene>
    <name evidence="2" type="ORF">GCM10023351_00840</name>
</gene>
<protein>
    <recommendedName>
        <fullName evidence="1">HTH cro/C1-type domain-containing protein</fullName>
    </recommendedName>
</protein>
<dbReference type="Proteomes" id="UP001501645">
    <property type="component" value="Unassembled WGS sequence"/>
</dbReference>
<comment type="caution">
    <text evidence="2">The sequence shown here is derived from an EMBL/GenBank/DDBJ whole genome shotgun (WGS) entry which is preliminary data.</text>
</comment>
<sequence>MNKPNGEAASQPPLVMIRPGLLERLRLQSTVRSDEAFARLIGVSRPTYQRLKAGEEPTLRTIVGIAQAFGLGLGEVVQIVQPDAAAEESAAA</sequence>
<dbReference type="Pfam" id="PF01381">
    <property type="entry name" value="HTH_3"/>
    <property type="match status" value="1"/>
</dbReference>
<dbReference type="EMBL" id="BAABKO010000001">
    <property type="protein sequence ID" value="GAA4762267.1"/>
    <property type="molecule type" value="Genomic_DNA"/>
</dbReference>
<reference evidence="3" key="1">
    <citation type="journal article" date="2019" name="Int. J. Syst. Evol. Microbiol.">
        <title>The Global Catalogue of Microorganisms (GCM) 10K type strain sequencing project: providing services to taxonomists for standard genome sequencing and annotation.</title>
        <authorList>
            <consortium name="The Broad Institute Genomics Platform"/>
            <consortium name="The Broad Institute Genome Sequencing Center for Infectious Disease"/>
            <person name="Wu L."/>
            <person name="Ma J."/>
        </authorList>
    </citation>
    <scope>NUCLEOTIDE SEQUENCE [LARGE SCALE GENOMIC DNA]</scope>
    <source>
        <strain evidence="3">JCM 18537</strain>
    </source>
</reference>
<dbReference type="InterPro" id="IPR001387">
    <property type="entry name" value="Cro/C1-type_HTH"/>
</dbReference>
<evidence type="ECO:0000313" key="2">
    <source>
        <dbReference type="EMBL" id="GAA4762267.1"/>
    </source>
</evidence>
<proteinExistence type="predicted"/>
<dbReference type="RefSeq" id="WP_345434798.1">
    <property type="nucleotide sequence ID" value="NZ_BAABKO010000001.1"/>
</dbReference>
<dbReference type="CDD" id="cd00093">
    <property type="entry name" value="HTH_XRE"/>
    <property type="match status" value="1"/>
</dbReference>
<dbReference type="PROSITE" id="PS50943">
    <property type="entry name" value="HTH_CROC1"/>
    <property type="match status" value="1"/>
</dbReference>
<dbReference type="SMART" id="SM00530">
    <property type="entry name" value="HTH_XRE"/>
    <property type="match status" value="1"/>
</dbReference>
<evidence type="ECO:0000313" key="3">
    <source>
        <dbReference type="Proteomes" id="UP001501645"/>
    </source>
</evidence>
<organism evidence="2 3">
    <name type="scientific">Microbacterium gilvum</name>
    <dbReference type="NCBI Taxonomy" id="1336204"/>
    <lineage>
        <taxon>Bacteria</taxon>
        <taxon>Bacillati</taxon>
        <taxon>Actinomycetota</taxon>
        <taxon>Actinomycetes</taxon>
        <taxon>Micrococcales</taxon>
        <taxon>Microbacteriaceae</taxon>
        <taxon>Microbacterium</taxon>
    </lineage>
</organism>
<dbReference type="Gene3D" id="1.10.260.40">
    <property type="entry name" value="lambda repressor-like DNA-binding domains"/>
    <property type="match status" value="1"/>
</dbReference>
<keyword evidence="3" id="KW-1185">Reference proteome</keyword>
<name>A0ABP8ZP97_9MICO</name>
<feature type="domain" description="HTH cro/C1-type" evidence="1">
    <location>
        <begin position="35"/>
        <end position="76"/>
    </location>
</feature>
<accession>A0ABP8ZP97</accession>